<evidence type="ECO:0000313" key="2">
    <source>
        <dbReference type="Proteomes" id="UP001153636"/>
    </source>
</evidence>
<gene>
    <name evidence="1" type="ORF">PSYICH_LOCUS1072</name>
</gene>
<organism evidence="1 2">
    <name type="scientific">Psylliodes chrysocephalus</name>
    <dbReference type="NCBI Taxonomy" id="3402493"/>
    <lineage>
        <taxon>Eukaryota</taxon>
        <taxon>Metazoa</taxon>
        <taxon>Ecdysozoa</taxon>
        <taxon>Arthropoda</taxon>
        <taxon>Hexapoda</taxon>
        <taxon>Insecta</taxon>
        <taxon>Pterygota</taxon>
        <taxon>Neoptera</taxon>
        <taxon>Endopterygota</taxon>
        <taxon>Coleoptera</taxon>
        <taxon>Polyphaga</taxon>
        <taxon>Cucujiformia</taxon>
        <taxon>Chrysomeloidea</taxon>
        <taxon>Chrysomelidae</taxon>
        <taxon>Galerucinae</taxon>
        <taxon>Alticini</taxon>
        <taxon>Psylliodes</taxon>
    </lineage>
</organism>
<proteinExistence type="predicted"/>
<evidence type="ECO:0000313" key="1">
    <source>
        <dbReference type="EMBL" id="CAH1099252.1"/>
    </source>
</evidence>
<dbReference type="EMBL" id="OV651813">
    <property type="protein sequence ID" value="CAH1099252.1"/>
    <property type="molecule type" value="Genomic_DNA"/>
</dbReference>
<accession>A0A9P0C937</accession>
<dbReference type="OrthoDB" id="6627600at2759"/>
<keyword evidence="2" id="KW-1185">Reference proteome</keyword>
<name>A0A9P0C937_9CUCU</name>
<dbReference type="PANTHER" id="PTHR45913">
    <property type="entry name" value="EPM2A-INTERACTING PROTEIN 1"/>
    <property type="match status" value="1"/>
</dbReference>
<dbReference type="AlphaFoldDB" id="A0A9P0C937"/>
<reference evidence="1" key="1">
    <citation type="submission" date="2022-01" db="EMBL/GenBank/DDBJ databases">
        <authorList>
            <person name="King R."/>
        </authorList>
    </citation>
    <scope>NUCLEOTIDE SEQUENCE</scope>
</reference>
<dbReference type="PANTHER" id="PTHR45913:SF19">
    <property type="entry name" value="LOW QUALITY PROTEIN: ZINC FINGER BED DOMAIN-CONTAINING PROTEIN 5-LIKE"/>
    <property type="match status" value="1"/>
</dbReference>
<sequence>MTSQGADVMDVISQYLEKHGLMWQKLAGFCTDGAPGMLGSPSGLAALIKTKNLSAITTHCVIHRQALAAKTLPECFTIAMKTVIKVVNLLNKSALNTRLFK</sequence>
<protein>
    <submittedName>
        <fullName evidence="1">Uncharacterized protein</fullName>
    </submittedName>
</protein>
<dbReference type="Proteomes" id="UP001153636">
    <property type="component" value="Chromosome 1"/>
</dbReference>